<feature type="transmembrane region" description="Helical" evidence="1">
    <location>
        <begin position="88"/>
        <end position="110"/>
    </location>
</feature>
<dbReference type="AlphaFoldDB" id="A0A4R9LUZ0"/>
<feature type="transmembrane region" description="Helical" evidence="1">
    <location>
        <begin position="157"/>
        <end position="178"/>
    </location>
</feature>
<dbReference type="OrthoDB" id="325657at2"/>
<evidence type="ECO:0000313" key="3">
    <source>
        <dbReference type="Proteomes" id="UP000298264"/>
    </source>
</evidence>
<name>A0A4R9LUZ0_9LEPT</name>
<feature type="transmembrane region" description="Helical" evidence="1">
    <location>
        <begin position="57"/>
        <end position="76"/>
    </location>
</feature>
<accession>A0A4R9LUZ0</accession>
<comment type="caution">
    <text evidence="2">The sequence shown here is derived from an EMBL/GenBank/DDBJ whole genome shotgun (WGS) entry which is preliminary data.</text>
</comment>
<reference evidence="2" key="1">
    <citation type="journal article" date="2019" name="PLoS Negl. Trop. Dis.">
        <title>Revisiting the worldwide diversity of Leptospira species in the environment.</title>
        <authorList>
            <person name="Vincent A.T."/>
            <person name="Schiettekatte O."/>
            <person name="Bourhy P."/>
            <person name="Veyrier F.J."/>
            <person name="Picardeau M."/>
        </authorList>
    </citation>
    <scope>NUCLEOTIDE SEQUENCE [LARGE SCALE GENOMIC DNA]</scope>
    <source>
        <strain evidence="2">201400974</strain>
    </source>
</reference>
<feature type="transmembrane region" description="Helical" evidence="1">
    <location>
        <begin position="130"/>
        <end position="148"/>
    </location>
</feature>
<proteinExistence type="predicted"/>
<evidence type="ECO:0000313" key="2">
    <source>
        <dbReference type="EMBL" id="TGN13117.1"/>
    </source>
</evidence>
<keyword evidence="3" id="KW-1185">Reference proteome</keyword>
<protein>
    <submittedName>
        <fullName evidence="2">DUF1109 family protein</fullName>
    </submittedName>
</protein>
<dbReference type="Proteomes" id="UP000298264">
    <property type="component" value="Unassembled WGS sequence"/>
</dbReference>
<dbReference type="EMBL" id="RQHV01000032">
    <property type="protein sequence ID" value="TGN13117.1"/>
    <property type="molecule type" value="Genomic_DNA"/>
</dbReference>
<keyword evidence="1" id="KW-0812">Transmembrane</keyword>
<feature type="transmembrane region" description="Helical" evidence="1">
    <location>
        <begin position="24"/>
        <end position="45"/>
    </location>
</feature>
<feature type="transmembrane region" description="Helical" evidence="1">
    <location>
        <begin position="184"/>
        <end position="207"/>
    </location>
</feature>
<dbReference type="InterPro" id="IPR009495">
    <property type="entry name" value="NrsF"/>
</dbReference>
<keyword evidence="1" id="KW-1133">Transmembrane helix</keyword>
<dbReference type="Pfam" id="PF06532">
    <property type="entry name" value="NrsF"/>
    <property type="match status" value="1"/>
</dbReference>
<sequence>MKTLELIEILTQDNKKIRVLKSPFLRFLTWALFSVLSIFVILVISTVIRGQYHIPKLWESILTLAVVFVSCGLVLYERNIPGKQFDYGYLFHNLILLSWFCFLIITATFTEKGLFAGLSENWKSHGPGCAEVVLLMTIIPVILLNLHLRKGFVEPTFLFQFSAFVLPFTLAQMAISFLCADETAAHILVWHTLVSLPFYSLIFFPIFKLIQPKVLY</sequence>
<organism evidence="2 3">
    <name type="scientific">Leptospira ilyithenensis</name>
    <dbReference type="NCBI Taxonomy" id="2484901"/>
    <lineage>
        <taxon>Bacteria</taxon>
        <taxon>Pseudomonadati</taxon>
        <taxon>Spirochaetota</taxon>
        <taxon>Spirochaetia</taxon>
        <taxon>Leptospirales</taxon>
        <taxon>Leptospiraceae</taxon>
        <taxon>Leptospira</taxon>
    </lineage>
</organism>
<dbReference type="RefSeq" id="WP_135763174.1">
    <property type="nucleotide sequence ID" value="NZ_RQHV01000032.1"/>
</dbReference>
<keyword evidence="1" id="KW-0472">Membrane</keyword>
<gene>
    <name evidence="2" type="ORF">EHS11_04230</name>
</gene>
<evidence type="ECO:0000256" key="1">
    <source>
        <dbReference type="SAM" id="Phobius"/>
    </source>
</evidence>